<comment type="caution">
    <text evidence="13">Lacks conserved residue(s) required for the propagation of feature annotation.</text>
</comment>
<comment type="catalytic activity">
    <reaction evidence="13">
        <text>Endonucleolytic cleavage at a junction such as a reciprocal single-stranded crossover between two homologous DNA duplexes (Holliday junction).</text>
        <dbReference type="EC" id="3.1.21.10"/>
    </reaction>
</comment>
<dbReference type="HAMAP" id="MF_00130">
    <property type="entry name" value="RecU"/>
    <property type="match status" value="1"/>
</dbReference>
<keyword evidence="10 13" id="KW-0234">DNA repair</keyword>
<keyword evidence="6 13" id="KW-0227">DNA damage</keyword>
<dbReference type="AlphaFoldDB" id="B9E7S4"/>
<dbReference type="InterPro" id="IPR011335">
    <property type="entry name" value="Restrct_endonuc-II-like"/>
</dbReference>
<feature type="site" description="Transition state stabilizer" evidence="13">
    <location>
        <position position="78"/>
    </location>
</feature>
<evidence type="ECO:0000256" key="2">
    <source>
        <dbReference type="ARBA" id="ARBA00022490"/>
    </source>
</evidence>
<dbReference type="GO" id="GO:0000287">
    <property type="term" value="F:magnesium ion binding"/>
    <property type="evidence" value="ECO:0007669"/>
    <property type="project" value="UniProtKB-UniRule"/>
</dbReference>
<evidence type="ECO:0000256" key="11">
    <source>
        <dbReference type="ARBA" id="ARBA00023447"/>
    </source>
</evidence>
<keyword evidence="8 13" id="KW-0460">Magnesium</keyword>
<evidence type="ECO:0000256" key="5">
    <source>
        <dbReference type="ARBA" id="ARBA00022759"/>
    </source>
</evidence>
<dbReference type="CDD" id="cd22354">
    <property type="entry name" value="RecU-like"/>
    <property type="match status" value="1"/>
</dbReference>
<sequence>MSGYYNRQGFRGRWLEDRIVQTNKLYEHRGIAIITKIPTPTSVKRKGDNLIGAKYTEKSIVDFLGAYHNGRTIAFDTKECQQSNFPFKNVKQHQEDYLNSLKRLNAIAFLLIYFKNHDELYLVHIDEYNDLKTTIGRKSIPYTWFKENKIPVKRQNGYYFDYLNAGDMNM</sequence>
<feature type="binding site" evidence="13">
    <location>
        <position position="76"/>
    </location>
    <ligand>
        <name>Mg(2+)</name>
        <dbReference type="ChEBI" id="CHEBI:18420"/>
    </ligand>
</feature>
<dbReference type="Gene3D" id="3.40.1350.10">
    <property type="match status" value="1"/>
</dbReference>
<protein>
    <recommendedName>
        <fullName evidence="12 13">Holliday junction resolvase RecU</fullName>
        <ecNumber evidence="13">3.1.21.10</ecNumber>
    </recommendedName>
    <alternativeName>
        <fullName evidence="13">Recombination protein U homolog</fullName>
    </alternativeName>
</protein>
<dbReference type="GO" id="GO:0008821">
    <property type="term" value="F:crossover junction DNA endonuclease activity"/>
    <property type="evidence" value="ECO:0007669"/>
    <property type="project" value="UniProtKB-EC"/>
</dbReference>
<evidence type="ECO:0000256" key="9">
    <source>
        <dbReference type="ARBA" id="ARBA00023172"/>
    </source>
</evidence>
<proteinExistence type="inferred from homology"/>
<dbReference type="GO" id="GO:0005737">
    <property type="term" value="C:cytoplasm"/>
    <property type="evidence" value="ECO:0007669"/>
    <property type="project" value="UniProtKB-SubCell"/>
</dbReference>
<dbReference type="Pfam" id="PF03838">
    <property type="entry name" value="RecU"/>
    <property type="match status" value="1"/>
</dbReference>
<evidence type="ECO:0000256" key="3">
    <source>
        <dbReference type="ARBA" id="ARBA00022722"/>
    </source>
</evidence>
<comment type="cofactor">
    <cofactor evidence="13">
        <name>Mg(2+)</name>
        <dbReference type="ChEBI" id="CHEBI:18420"/>
    </cofactor>
    <text evidence="13">Binds 1 Mg(2+) ion per subunit.</text>
</comment>
<reference evidence="14 15" key="1">
    <citation type="journal article" date="2009" name="J. Bacteriol.">
        <title>Complete genome sequence of Macrococcus caseolyticus strain JCSCS5402, reflecting the ancestral genome of the human-pathogenic staphylococci.</title>
        <authorList>
            <person name="Baba T."/>
            <person name="Kuwahara-Arai K."/>
            <person name="Uchiyama I."/>
            <person name="Takeuchi F."/>
            <person name="Ito T."/>
            <person name="Hiramatsu K."/>
        </authorList>
    </citation>
    <scope>NUCLEOTIDE SEQUENCE [LARGE SCALE GENOMIC DNA]</scope>
    <source>
        <strain evidence="14 15">JCSC5402</strain>
    </source>
</reference>
<dbReference type="KEGG" id="mcl:MCCL_1536"/>
<dbReference type="RefSeq" id="WP_041636130.1">
    <property type="nucleotide sequence ID" value="NC_011999.1"/>
</dbReference>
<dbReference type="EMBL" id="AP009484">
    <property type="protein sequence ID" value="BAH18242.1"/>
    <property type="molecule type" value="Genomic_DNA"/>
</dbReference>
<evidence type="ECO:0000256" key="7">
    <source>
        <dbReference type="ARBA" id="ARBA00022801"/>
    </source>
</evidence>
<keyword evidence="2 13" id="KW-0963">Cytoplasm</keyword>
<feature type="binding site" evidence="13">
    <location>
        <position position="62"/>
    </location>
    <ligand>
        <name>Mg(2+)</name>
        <dbReference type="ChEBI" id="CHEBI:18420"/>
    </ligand>
</feature>
<dbReference type="GO" id="GO:0006281">
    <property type="term" value="P:DNA repair"/>
    <property type="evidence" value="ECO:0007669"/>
    <property type="project" value="UniProtKB-UniRule"/>
</dbReference>
<feature type="binding site" evidence="13">
    <location>
        <position position="94"/>
    </location>
    <ligand>
        <name>Mg(2+)</name>
        <dbReference type="ChEBI" id="CHEBI:18420"/>
    </ligand>
</feature>
<evidence type="ECO:0000256" key="12">
    <source>
        <dbReference type="ARBA" id="ARBA00029523"/>
    </source>
</evidence>
<evidence type="ECO:0000313" key="14">
    <source>
        <dbReference type="EMBL" id="BAH18242.1"/>
    </source>
</evidence>
<dbReference type="HOGENOM" id="CLU_096340_4_0_9"/>
<keyword evidence="9 13" id="KW-0233">DNA recombination</keyword>
<accession>B9E7S4</accession>
<evidence type="ECO:0000256" key="10">
    <source>
        <dbReference type="ARBA" id="ARBA00023204"/>
    </source>
</evidence>
<dbReference type="OrthoDB" id="9783592at2"/>
<dbReference type="GO" id="GO:0007059">
    <property type="term" value="P:chromosome segregation"/>
    <property type="evidence" value="ECO:0007669"/>
    <property type="project" value="UniProtKB-UniRule"/>
</dbReference>
<evidence type="ECO:0000256" key="6">
    <source>
        <dbReference type="ARBA" id="ARBA00022763"/>
    </source>
</evidence>
<dbReference type="eggNOG" id="COG3331">
    <property type="taxonomic scope" value="Bacteria"/>
</dbReference>
<evidence type="ECO:0000256" key="1">
    <source>
        <dbReference type="ARBA" id="ARBA00004496"/>
    </source>
</evidence>
<comment type="similarity">
    <text evidence="11 13">Belongs to the RecU family.</text>
</comment>
<gene>
    <name evidence="13" type="primary">recU</name>
    <name evidence="14" type="ordered locus">MCCL_1536</name>
</gene>
<keyword evidence="5 13" id="KW-0255">Endonuclease</keyword>
<evidence type="ECO:0000313" key="15">
    <source>
        <dbReference type="Proteomes" id="UP000001383"/>
    </source>
</evidence>
<evidence type="ECO:0000256" key="8">
    <source>
        <dbReference type="ARBA" id="ARBA00022842"/>
    </source>
</evidence>
<dbReference type="InterPro" id="IPR004612">
    <property type="entry name" value="Resolv_RecU"/>
</dbReference>
<dbReference type="GO" id="GO:0006310">
    <property type="term" value="P:DNA recombination"/>
    <property type="evidence" value="ECO:0007669"/>
    <property type="project" value="UniProtKB-UniRule"/>
</dbReference>
<dbReference type="SUPFAM" id="SSF52980">
    <property type="entry name" value="Restriction endonuclease-like"/>
    <property type="match status" value="1"/>
</dbReference>
<dbReference type="GO" id="GO:0003676">
    <property type="term" value="F:nucleic acid binding"/>
    <property type="evidence" value="ECO:0007669"/>
    <property type="project" value="InterPro"/>
</dbReference>
<evidence type="ECO:0000256" key="13">
    <source>
        <dbReference type="HAMAP-Rule" id="MF_00130"/>
    </source>
</evidence>
<dbReference type="Proteomes" id="UP000001383">
    <property type="component" value="Chromosome"/>
</dbReference>
<comment type="subcellular location">
    <subcellularLocation>
        <location evidence="1 13">Cytoplasm</location>
    </subcellularLocation>
</comment>
<dbReference type="EC" id="3.1.21.10" evidence="13"/>
<dbReference type="InterPro" id="IPR011856">
    <property type="entry name" value="tRNA_endonuc-like_dom_sf"/>
</dbReference>
<keyword evidence="3 13" id="KW-0540">Nuclease</keyword>
<keyword evidence="4 13" id="KW-0479">Metal-binding</keyword>
<organism evidence="14 15">
    <name type="scientific">Macrococcus caseolyticus (strain JCSC5402)</name>
    <name type="common">Macrococcoides caseolyticum</name>
    <dbReference type="NCBI Taxonomy" id="458233"/>
    <lineage>
        <taxon>Bacteria</taxon>
        <taxon>Bacillati</taxon>
        <taxon>Bacillota</taxon>
        <taxon>Bacilli</taxon>
        <taxon>Bacillales</taxon>
        <taxon>Staphylococcaceae</taxon>
        <taxon>Macrococcoides</taxon>
    </lineage>
</organism>
<name>B9E7S4_MACCJ</name>
<comment type="function">
    <text evidence="13">Endonuclease that resolves Holliday junction intermediates in genetic recombination. Cleaves mobile four-strand junctions by introducing symmetrical nicks in paired strands. Promotes annealing of linear ssDNA with homologous dsDNA. Required for DNA repair, homologous recombination and chromosome segregation.</text>
</comment>
<keyword evidence="7 13" id="KW-0378">Hydrolase</keyword>
<dbReference type="STRING" id="458233.MCCL_1536"/>
<evidence type="ECO:0000256" key="4">
    <source>
        <dbReference type="ARBA" id="ARBA00022723"/>
    </source>
</evidence>